<dbReference type="Gene3D" id="1.10.510.10">
    <property type="entry name" value="Transferase(Phosphotransferase) domain 1"/>
    <property type="match status" value="1"/>
</dbReference>
<dbReference type="GO" id="GO:0004674">
    <property type="term" value="F:protein serine/threonine kinase activity"/>
    <property type="evidence" value="ECO:0007669"/>
    <property type="project" value="UniProtKB-KW"/>
</dbReference>
<evidence type="ECO:0000313" key="11">
    <source>
        <dbReference type="EMBL" id="KAG2486918.1"/>
    </source>
</evidence>
<feature type="compositionally biased region" description="Low complexity" evidence="8">
    <location>
        <begin position="1446"/>
        <end position="1455"/>
    </location>
</feature>
<gene>
    <name evidence="11" type="ORF">HYH03_014417</name>
</gene>
<feature type="region of interest" description="Disordered" evidence="8">
    <location>
        <begin position="1786"/>
        <end position="1826"/>
    </location>
</feature>
<evidence type="ECO:0000256" key="5">
    <source>
        <dbReference type="ARBA" id="ARBA00022840"/>
    </source>
</evidence>
<dbReference type="PROSITE" id="PS51371">
    <property type="entry name" value="CBS"/>
    <property type="match status" value="1"/>
</dbReference>
<feature type="compositionally biased region" description="Low complexity" evidence="8">
    <location>
        <begin position="373"/>
        <end position="393"/>
    </location>
</feature>
<protein>
    <recommendedName>
        <fullName evidence="13">Protein kinase domain-containing protein</fullName>
    </recommendedName>
</protein>
<dbReference type="InterPro" id="IPR000719">
    <property type="entry name" value="Prot_kinase_dom"/>
</dbReference>
<dbReference type="GO" id="GO:0005524">
    <property type="term" value="F:ATP binding"/>
    <property type="evidence" value="ECO:0007669"/>
    <property type="project" value="UniProtKB-UniRule"/>
</dbReference>
<feature type="compositionally biased region" description="Low complexity" evidence="8">
    <location>
        <begin position="206"/>
        <end position="217"/>
    </location>
</feature>
<feature type="region of interest" description="Disordered" evidence="8">
    <location>
        <begin position="1524"/>
        <end position="1584"/>
    </location>
</feature>
<comment type="caution">
    <text evidence="11">The sequence shown here is derived from an EMBL/GenBank/DDBJ whole genome shotgun (WGS) entry which is preliminary data.</text>
</comment>
<dbReference type="SUPFAM" id="SSF56112">
    <property type="entry name" value="Protein kinase-like (PK-like)"/>
    <property type="match status" value="1"/>
</dbReference>
<feature type="region of interest" description="Disordered" evidence="8">
    <location>
        <begin position="373"/>
        <end position="407"/>
    </location>
</feature>
<dbReference type="PROSITE" id="PS00107">
    <property type="entry name" value="PROTEIN_KINASE_ATP"/>
    <property type="match status" value="1"/>
</dbReference>
<dbReference type="PANTHER" id="PTHR44329">
    <property type="entry name" value="SERINE/THREONINE-PROTEIN KINASE TNNI3K-RELATED"/>
    <property type="match status" value="1"/>
</dbReference>
<evidence type="ECO:0000256" key="3">
    <source>
        <dbReference type="ARBA" id="ARBA00022741"/>
    </source>
</evidence>
<feature type="compositionally biased region" description="Low complexity" evidence="8">
    <location>
        <begin position="1673"/>
        <end position="1689"/>
    </location>
</feature>
<keyword evidence="2" id="KW-0808">Transferase</keyword>
<evidence type="ECO:0008006" key="13">
    <source>
        <dbReference type="Google" id="ProtNLM"/>
    </source>
</evidence>
<evidence type="ECO:0000256" key="4">
    <source>
        <dbReference type="ARBA" id="ARBA00022777"/>
    </source>
</evidence>
<feature type="compositionally biased region" description="Low complexity" evidence="8">
    <location>
        <begin position="1345"/>
        <end position="1368"/>
    </location>
</feature>
<dbReference type="Pfam" id="PF07714">
    <property type="entry name" value="PK_Tyr_Ser-Thr"/>
    <property type="match status" value="1"/>
</dbReference>
<feature type="region of interest" description="Disordered" evidence="8">
    <location>
        <begin position="507"/>
        <end position="526"/>
    </location>
</feature>
<dbReference type="InterPro" id="IPR011009">
    <property type="entry name" value="Kinase-like_dom_sf"/>
</dbReference>
<dbReference type="CDD" id="cd13999">
    <property type="entry name" value="STKc_MAP3K-like"/>
    <property type="match status" value="1"/>
</dbReference>
<feature type="compositionally biased region" description="Acidic residues" evidence="8">
    <location>
        <begin position="1420"/>
        <end position="1445"/>
    </location>
</feature>
<dbReference type="OrthoDB" id="542242at2759"/>
<feature type="region of interest" description="Disordered" evidence="8">
    <location>
        <begin position="1673"/>
        <end position="1772"/>
    </location>
</feature>
<feature type="compositionally biased region" description="Pro residues" evidence="8">
    <location>
        <begin position="1241"/>
        <end position="1256"/>
    </location>
</feature>
<keyword evidence="3 7" id="KW-0547">Nucleotide-binding</keyword>
<feature type="region of interest" description="Disordered" evidence="8">
    <location>
        <begin position="1618"/>
        <end position="1654"/>
    </location>
</feature>
<feature type="compositionally biased region" description="Polar residues" evidence="8">
    <location>
        <begin position="1640"/>
        <end position="1652"/>
    </location>
</feature>
<keyword evidence="1" id="KW-0723">Serine/threonine-protein kinase</keyword>
<feature type="region of interest" description="Disordered" evidence="8">
    <location>
        <begin position="932"/>
        <end position="957"/>
    </location>
</feature>
<evidence type="ECO:0000256" key="7">
    <source>
        <dbReference type="PROSITE-ProRule" id="PRU10141"/>
    </source>
</evidence>
<dbReference type="InterPro" id="IPR000644">
    <property type="entry name" value="CBS_dom"/>
</dbReference>
<feature type="domain" description="CBS" evidence="10">
    <location>
        <begin position="686"/>
        <end position="752"/>
    </location>
</feature>
<evidence type="ECO:0000256" key="1">
    <source>
        <dbReference type="ARBA" id="ARBA00022527"/>
    </source>
</evidence>
<feature type="compositionally biased region" description="Low complexity" evidence="8">
    <location>
        <begin position="1870"/>
        <end position="1885"/>
    </location>
</feature>
<feature type="compositionally biased region" description="Gly residues" evidence="8">
    <location>
        <begin position="1624"/>
        <end position="1635"/>
    </location>
</feature>
<keyword evidence="4" id="KW-0418">Kinase</keyword>
<dbReference type="InterPro" id="IPR008271">
    <property type="entry name" value="Ser/Thr_kinase_AS"/>
</dbReference>
<feature type="compositionally biased region" description="Gly residues" evidence="8">
    <location>
        <begin position="1383"/>
        <end position="1393"/>
    </location>
</feature>
<dbReference type="CDD" id="cd02205">
    <property type="entry name" value="CBS_pair_SF"/>
    <property type="match status" value="1"/>
</dbReference>
<dbReference type="InterPro" id="IPR051681">
    <property type="entry name" value="Ser/Thr_Kinases-Pseudokinases"/>
</dbReference>
<feature type="compositionally biased region" description="Gly residues" evidence="8">
    <location>
        <begin position="943"/>
        <end position="955"/>
    </location>
</feature>
<evidence type="ECO:0000256" key="8">
    <source>
        <dbReference type="SAM" id="MobiDB-lite"/>
    </source>
</evidence>
<dbReference type="Gene3D" id="3.30.200.20">
    <property type="entry name" value="Phosphorylase Kinase, domain 1"/>
    <property type="match status" value="1"/>
</dbReference>
<feature type="region of interest" description="Disordered" evidence="8">
    <location>
        <begin position="116"/>
        <end position="304"/>
    </location>
</feature>
<dbReference type="InterPro" id="IPR001245">
    <property type="entry name" value="Ser-Thr/Tyr_kinase_cat_dom"/>
</dbReference>
<feature type="compositionally biased region" description="Low complexity" evidence="8">
    <location>
        <begin position="507"/>
        <end position="518"/>
    </location>
</feature>
<dbReference type="SMART" id="SM00220">
    <property type="entry name" value="S_TKc"/>
    <property type="match status" value="1"/>
</dbReference>
<accession>A0A835XMQ3</accession>
<reference evidence="11" key="1">
    <citation type="journal article" date="2020" name="bioRxiv">
        <title>Comparative genomics of Chlamydomonas.</title>
        <authorList>
            <person name="Craig R.J."/>
            <person name="Hasan A.R."/>
            <person name="Ness R.W."/>
            <person name="Keightley P.D."/>
        </authorList>
    </citation>
    <scope>NUCLEOTIDE SEQUENCE</scope>
    <source>
        <strain evidence="11">CCAP 11/70</strain>
    </source>
</reference>
<evidence type="ECO:0000256" key="2">
    <source>
        <dbReference type="ARBA" id="ARBA00022679"/>
    </source>
</evidence>
<feature type="region of interest" description="Disordered" evidence="8">
    <location>
        <begin position="1204"/>
        <end position="1485"/>
    </location>
</feature>
<evidence type="ECO:0000259" key="10">
    <source>
        <dbReference type="PROSITE" id="PS51371"/>
    </source>
</evidence>
<feature type="compositionally biased region" description="Low complexity" evidence="8">
    <location>
        <begin position="291"/>
        <end position="304"/>
    </location>
</feature>
<dbReference type="Proteomes" id="UP000612055">
    <property type="component" value="Unassembled WGS sequence"/>
</dbReference>
<feature type="compositionally biased region" description="Pro residues" evidence="8">
    <location>
        <begin position="196"/>
        <end position="205"/>
    </location>
</feature>
<feature type="compositionally biased region" description="Pro residues" evidence="8">
    <location>
        <begin position="437"/>
        <end position="452"/>
    </location>
</feature>
<dbReference type="SUPFAM" id="SSF54631">
    <property type="entry name" value="CBS-domain pair"/>
    <property type="match status" value="1"/>
</dbReference>
<dbReference type="PROSITE" id="PS50011">
    <property type="entry name" value="PROTEIN_KINASE_DOM"/>
    <property type="match status" value="1"/>
</dbReference>
<keyword evidence="5 7" id="KW-0067">ATP-binding</keyword>
<name>A0A835XMQ3_9CHLO</name>
<feature type="compositionally biased region" description="Polar residues" evidence="8">
    <location>
        <begin position="1730"/>
        <end position="1741"/>
    </location>
</feature>
<sequence length="2009" mass="204298">MAAAPEPPDVTVCADAAPEGGTLVRVVARGAIRMADVMPVFDMMDLNLVSYTAERDPEAGVPVGSQPACQLARRKHSFRGRFLVTDADGDNLTEEMAAGLIQAIQEALHARLSHPSMRRPAGSEAARRDSVASYATEASMDPDSPSYAAAAAQHLSHLQGHAGPHGFHPLSHLHPYAGGQAPHPHHHGHSQSQPHLQPPNPPLPLQPFQQGPPSLSQHDTTPAGGSALMSEASMSSVGSLLRATSDHAAVPSPPAATGPGGAGPGMTAIPASTPGLPGMSDAQRSSFSFLQHQQQQAQAQAQAQEQFGFAQGPHLQLPALGDVVATDTGLMASGVDSPAAAPLAQSRGGSHLLRLAQVTTPFASIESNSYQLVPQPGIPQQQQQQPPVAGAQLAGHSHSHANSHSQVHEDLYDLSTHLPIRSSSSSHTRSFQSDAAPGPPPEPGPGPGPGQDPGPELSYPGVAGSGRQAHAHAQTAGTGMGESGGIAIRSSGGPHVTFVDMMGGSASTSAAATSAPTPLHSRPPSASSLPFVGSQGLVGSLGAGPSPLATIISDGLSPAARACEAAAIAAATGAGGRMSYGGGASGLGGSRGDASPTGSSEDGRDGPYAWWSTLSAQDTVARIMSQPARSISQDADLGAAKALMTKHNISALLVDTGGDPGFITKRDFLKVQFTKHFKRVKVKGVMTQPVIFVDISTPIEEVSRVLEAKGVRRVLVRDPARAVPGNPLAVYVGVVSDADLFKCMGAPAMSPIVGSLATPTDGPGPHLGHATGSAFATTGAMDIRHVPLPPLPGLPSLSADAFMLQASGPSTGTGMAGGCPALSSVASTATSATSAGPSHAPSTASAVVGGAMSMVDSVGLACVGPMPPHSSGSIVRMNAECSFADRYRAAAALWELDFTEIEVTRRIGEGSFGEVLLANFRGTKVAVKRLRGFDVPDGPDSPGAGGGGGGGGGERGPSATQMPIFRQFFEREIEILATIRHPNVVNFIGACHTPPNVCLVTEYCARGSLDHLLHKSNVHIDLLKKVEFAMDIARGMSCLHSQRPPIIHRDLKTANLLVSARFEVKVADFGLSRIKDHAQLINSRAGLEGTVEYAAPEVLRGEPYTEKCDIWSYSVLLWELLHRQRPYADADIPIYLLMMSLGNGSLRLPPVREDSAMSTPGLVRLVERCMAWAPADRPSFREVLHALEAEYKIIRGKAAAVPRSDSASSMMVLPGAQGRPGDAASAAAGQGQPHTEEPSAAHPPPHPHAGHPPPHPQSGARSSPSNTVQHPGAGPASVLAGRKPSKLGLNPHGSDHGAADGEGPQDGHGYGSGQSSAHGQAPAPPRPRVKLMLPPGAGGGGGGSRAQTPTGGNDGDASASPSESSRPSTGRAGAGGNSNRQAGGQGHGGGGKSGAAAVRHGRSLRSAARSKSMPLPESEWFCEGEEESEDYIDTTESIADADDDGTASVATSASGAAGGARPALGRGHGQHTPPHAQHGHGGAAHHRALAAALQHGLGVHSAPQIEDAELAAMLAQAMDSVDRDRSALREGGGGEEAATAFLPSPRLPRHLHVRLPDVAQRQEGSGGGTASSHSPGHSGGWRQHSADAAAIVPAAAAGGSSAAAIGGRSSTPFASAAAQEYRGSAGGGGASGSDGEGPRPSTSSRTPATGPTLSPFAAASGAVVSRPTISPFAAASGSSASPFAAYSGRTPPPAMPPRTSPFHAASNSPFADAADEPWSPAGSDRHGGSPFSSPVASQTPEPHSDPVLCSPQLTPTAGAAAAATPTAAPAPRPRVRFVSPFAQAASEEAPFEAHGGAAAAGATTEPAAEASSSPRPPAAASTAHSTDVQVIVEKDQQPHAGWGAVLGVCNKPPSGNVHPSARPGAPAPSDPHAAIAASAGPAPHAQLSHGYDPHPHPHPHPHTFSHPHVRYHAHAGAHADGDGDGEGEGDGMFQLDPSMDPSMDPSAQHSMHRMASAVAGVEGELEALSLSFGTGLDQMVEEALANEAAADQFDSEDESTLHTTAWVRL</sequence>
<feature type="compositionally biased region" description="Low complexity" evidence="8">
    <location>
        <begin position="1754"/>
        <end position="1769"/>
    </location>
</feature>
<evidence type="ECO:0000259" key="9">
    <source>
        <dbReference type="PROSITE" id="PS50011"/>
    </source>
</evidence>
<keyword evidence="12" id="KW-1185">Reference proteome</keyword>
<organism evidence="11 12">
    <name type="scientific">Edaphochlamys debaryana</name>
    <dbReference type="NCBI Taxonomy" id="47281"/>
    <lineage>
        <taxon>Eukaryota</taxon>
        <taxon>Viridiplantae</taxon>
        <taxon>Chlorophyta</taxon>
        <taxon>core chlorophytes</taxon>
        <taxon>Chlorophyceae</taxon>
        <taxon>CS clade</taxon>
        <taxon>Chlamydomonadales</taxon>
        <taxon>Chlamydomonadales incertae sedis</taxon>
        <taxon>Edaphochlamys</taxon>
    </lineage>
</organism>
<dbReference type="Pfam" id="PF00571">
    <property type="entry name" value="CBS"/>
    <property type="match status" value="2"/>
</dbReference>
<dbReference type="InterPro" id="IPR017441">
    <property type="entry name" value="Protein_kinase_ATP_BS"/>
</dbReference>
<feature type="compositionally biased region" description="Basic residues" evidence="8">
    <location>
        <begin position="1896"/>
        <end position="1907"/>
    </location>
</feature>
<evidence type="ECO:0000313" key="12">
    <source>
        <dbReference type="Proteomes" id="UP000612055"/>
    </source>
</evidence>
<dbReference type="Gene3D" id="3.10.580.10">
    <property type="entry name" value="CBS-domain"/>
    <property type="match status" value="1"/>
</dbReference>
<feature type="compositionally biased region" description="Pro residues" evidence="8">
    <location>
        <begin position="1690"/>
        <end position="1699"/>
    </location>
</feature>
<feature type="compositionally biased region" description="Low complexity" evidence="8">
    <location>
        <begin position="1216"/>
        <end position="1233"/>
    </location>
</feature>
<feature type="region of interest" description="Disordered" evidence="8">
    <location>
        <begin position="1853"/>
        <end position="1907"/>
    </location>
</feature>
<feature type="compositionally biased region" description="Low complexity" evidence="8">
    <location>
        <begin position="419"/>
        <end position="430"/>
    </location>
</feature>
<feature type="compositionally biased region" description="Low complexity" evidence="8">
    <location>
        <begin position="1792"/>
        <end position="1826"/>
    </location>
</feature>
<feature type="region of interest" description="Disordered" evidence="8">
    <location>
        <begin position="586"/>
        <end position="606"/>
    </location>
</feature>
<keyword evidence="6" id="KW-0129">CBS domain</keyword>
<dbReference type="PANTHER" id="PTHR44329:SF298">
    <property type="entry name" value="MIXED LINEAGE KINASE DOMAIN-LIKE PROTEIN"/>
    <property type="match status" value="1"/>
</dbReference>
<proteinExistence type="predicted"/>
<evidence type="ECO:0000256" key="6">
    <source>
        <dbReference type="PROSITE-ProRule" id="PRU00703"/>
    </source>
</evidence>
<feature type="binding site" evidence="7">
    <location>
        <position position="928"/>
    </location>
    <ligand>
        <name>ATP</name>
        <dbReference type="ChEBI" id="CHEBI:30616"/>
    </ligand>
</feature>
<dbReference type="PROSITE" id="PS00108">
    <property type="entry name" value="PROTEIN_KINASE_ST"/>
    <property type="match status" value="1"/>
</dbReference>
<feature type="region of interest" description="Disordered" evidence="8">
    <location>
        <begin position="419"/>
        <end position="492"/>
    </location>
</feature>
<feature type="compositionally biased region" description="Polar residues" evidence="8">
    <location>
        <begin position="1259"/>
        <end position="1269"/>
    </location>
</feature>
<dbReference type="InterPro" id="IPR046342">
    <property type="entry name" value="CBS_dom_sf"/>
</dbReference>
<dbReference type="EMBL" id="JAEHOE010000104">
    <property type="protein sequence ID" value="KAG2486918.1"/>
    <property type="molecule type" value="Genomic_DNA"/>
</dbReference>
<feature type="domain" description="Protein kinase" evidence="9">
    <location>
        <begin position="901"/>
        <end position="1194"/>
    </location>
</feature>
<dbReference type="SMART" id="SM00116">
    <property type="entry name" value="CBS"/>
    <property type="match status" value="2"/>
</dbReference>